<dbReference type="GO" id="GO:0003677">
    <property type="term" value="F:DNA binding"/>
    <property type="evidence" value="ECO:0007669"/>
    <property type="project" value="UniProtKB-UniRule"/>
</dbReference>
<accession>A0A9D1LZF0</accession>
<name>A0A9D1LZF0_9FIRM</name>
<dbReference type="GO" id="GO:0051301">
    <property type="term" value="P:cell division"/>
    <property type="evidence" value="ECO:0007669"/>
    <property type="project" value="UniProtKB-UniRule"/>
</dbReference>
<gene>
    <name evidence="4 8" type="primary">whiA</name>
    <name evidence="8" type="ORF">IAD22_07020</name>
</gene>
<feature type="domain" description="Sporulation regulator WhiA C-terminal" evidence="6">
    <location>
        <begin position="225"/>
        <end position="308"/>
    </location>
</feature>
<dbReference type="Proteomes" id="UP000824118">
    <property type="component" value="Unassembled WGS sequence"/>
</dbReference>
<keyword evidence="3 4" id="KW-0131">Cell cycle</keyword>
<proteinExistence type="inferred from homology"/>
<evidence type="ECO:0000256" key="4">
    <source>
        <dbReference type="HAMAP-Rule" id="MF_01420"/>
    </source>
</evidence>
<keyword evidence="5" id="KW-0175">Coiled coil</keyword>
<evidence type="ECO:0000259" key="7">
    <source>
        <dbReference type="Pfam" id="PF14527"/>
    </source>
</evidence>
<dbReference type="NCBIfam" id="TIGR00647">
    <property type="entry name" value="DNA_bind_WhiA"/>
    <property type="match status" value="1"/>
</dbReference>
<protein>
    <recommendedName>
        <fullName evidence="4">Probable cell division protein WhiA</fullName>
    </recommendedName>
</protein>
<evidence type="ECO:0000256" key="3">
    <source>
        <dbReference type="ARBA" id="ARBA00023306"/>
    </source>
</evidence>
<evidence type="ECO:0000259" key="6">
    <source>
        <dbReference type="Pfam" id="PF02650"/>
    </source>
</evidence>
<keyword evidence="1 4" id="KW-0132">Cell division</keyword>
<dbReference type="AlphaFoldDB" id="A0A9D1LZF0"/>
<comment type="function">
    <text evidence="4">Involved in cell division and chromosome segregation.</text>
</comment>
<dbReference type="Gene3D" id="3.10.28.10">
    <property type="entry name" value="Homing endonucleases"/>
    <property type="match status" value="1"/>
</dbReference>
<feature type="domain" description="WhiA LAGLIDADG-like" evidence="7">
    <location>
        <begin position="129"/>
        <end position="222"/>
    </location>
</feature>
<organism evidence="8 9">
    <name type="scientific">Candidatus Limousia pullorum</name>
    <dbReference type="NCBI Taxonomy" id="2840860"/>
    <lineage>
        <taxon>Bacteria</taxon>
        <taxon>Bacillati</taxon>
        <taxon>Bacillota</taxon>
        <taxon>Clostridia</taxon>
        <taxon>Eubacteriales</taxon>
        <taxon>Oscillospiraceae</taxon>
        <taxon>Oscillospiraceae incertae sedis</taxon>
        <taxon>Candidatus Limousia</taxon>
    </lineage>
</organism>
<dbReference type="InterPro" id="IPR039518">
    <property type="entry name" value="WhiA_LAGLIDADG_dom"/>
</dbReference>
<sequence>MSFSSDVKKELCSLQINPEDNLAVERTVAECYGMLLFGKKFSFNEISLATESRATAGKFVNFLTGLFSPPPIIDTIRSLKTKNNEIRLYTVRVVNTDECLRIFEKFGHDRSQINLRINMANIDDDTVSDFLRGVFLSCGSVTDPAKTYHLEFIVSTKSLCTDLCRIIEDAGDYSIKPKVIQRSGVYVIYIKESSQIHEFLKLAGAEESLKKFEEEKNIKELRNSVNRLSNSEVANIKKTANAYLKHMKAIKIIENSCGLDALPPELEEIAKIRMENPELSLRGLGEMLTPPISRSGVNHRLEKIMEIAQSISGAGSVEDKE</sequence>
<reference evidence="8" key="1">
    <citation type="submission" date="2020-10" db="EMBL/GenBank/DDBJ databases">
        <authorList>
            <person name="Gilroy R."/>
        </authorList>
    </citation>
    <scope>NUCLEOTIDE SEQUENCE</scope>
    <source>
        <strain evidence="8">ChiGjej1B1-1684</strain>
    </source>
</reference>
<evidence type="ECO:0000313" key="8">
    <source>
        <dbReference type="EMBL" id="HIU50747.1"/>
    </source>
</evidence>
<comment type="similarity">
    <text evidence="4">Belongs to the WhiA family.</text>
</comment>
<evidence type="ECO:0000256" key="2">
    <source>
        <dbReference type="ARBA" id="ARBA00023125"/>
    </source>
</evidence>
<dbReference type="InterPro" id="IPR023054">
    <property type="entry name" value="Sporulation_regulator_WhiA_C"/>
</dbReference>
<reference evidence="8" key="2">
    <citation type="journal article" date="2021" name="PeerJ">
        <title>Extensive microbial diversity within the chicken gut microbiome revealed by metagenomics and culture.</title>
        <authorList>
            <person name="Gilroy R."/>
            <person name="Ravi A."/>
            <person name="Getino M."/>
            <person name="Pursley I."/>
            <person name="Horton D.L."/>
            <person name="Alikhan N.F."/>
            <person name="Baker D."/>
            <person name="Gharbi K."/>
            <person name="Hall N."/>
            <person name="Watson M."/>
            <person name="Adriaenssens E.M."/>
            <person name="Foster-Nyarko E."/>
            <person name="Jarju S."/>
            <person name="Secka A."/>
            <person name="Antonio M."/>
            <person name="Oren A."/>
            <person name="Chaudhuri R.R."/>
            <person name="La Ragione R."/>
            <person name="Hildebrand F."/>
            <person name="Pallen M.J."/>
        </authorList>
    </citation>
    <scope>NUCLEOTIDE SEQUENCE</scope>
    <source>
        <strain evidence="8">ChiGjej1B1-1684</strain>
    </source>
</reference>
<evidence type="ECO:0000256" key="5">
    <source>
        <dbReference type="SAM" id="Coils"/>
    </source>
</evidence>
<dbReference type="PANTHER" id="PTHR37307:SF1">
    <property type="entry name" value="CELL DIVISION PROTEIN WHIA-RELATED"/>
    <property type="match status" value="1"/>
</dbReference>
<dbReference type="EMBL" id="DVNG01000104">
    <property type="protein sequence ID" value="HIU50747.1"/>
    <property type="molecule type" value="Genomic_DNA"/>
</dbReference>
<dbReference type="InterPro" id="IPR027434">
    <property type="entry name" value="Homing_endonucl"/>
</dbReference>
<dbReference type="InterPro" id="IPR003802">
    <property type="entry name" value="Sporulation_regulator_WhiA"/>
</dbReference>
<dbReference type="PANTHER" id="PTHR37307">
    <property type="entry name" value="CELL DIVISION PROTEIN WHIA-RELATED"/>
    <property type="match status" value="1"/>
</dbReference>
<dbReference type="Pfam" id="PF14527">
    <property type="entry name" value="LAGLIDADG_WhiA"/>
    <property type="match status" value="1"/>
</dbReference>
<evidence type="ECO:0000256" key="1">
    <source>
        <dbReference type="ARBA" id="ARBA00022618"/>
    </source>
</evidence>
<dbReference type="HAMAP" id="MF_01420">
    <property type="entry name" value="HTH_type_WhiA"/>
    <property type="match status" value="1"/>
</dbReference>
<dbReference type="GO" id="GO:0043937">
    <property type="term" value="P:regulation of sporulation"/>
    <property type="evidence" value="ECO:0007669"/>
    <property type="project" value="InterPro"/>
</dbReference>
<dbReference type="SUPFAM" id="SSF55608">
    <property type="entry name" value="Homing endonucleases"/>
    <property type="match status" value="1"/>
</dbReference>
<dbReference type="Pfam" id="PF02650">
    <property type="entry name" value="HTH_WhiA"/>
    <property type="match status" value="1"/>
</dbReference>
<comment type="caution">
    <text evidence="8">The sequence shown here is derived from an EMBL/GenBank/DDBJ whole genome shotgun (WGS) entry which is preliminary data.</text>
</comment>
<evidence type="ECO:0000313" key="9">
    <source>
        <dbReference type="Proteomes" id="UP000824118"/>
    </source>
</evidence>
<keyword evidence="2 4" id="KW-0238">DNA-binding</keyword>
<feature type="coiled-coil region" evidence="5">
    <location>
        <begin position="202"/>
        <end position="231"/>
    </location>
</feature>